<dbReference type="Proteomes" id="UP000515804">
    <property type="component" value="Chromosome"/>
</dbReference>
<gene>
    <name evidence="3" type="ORF">H9L16_06460</name>
</gene>
<evidence type="ECO:0000259" key="2">
    <source>
        <dbReference type="Pfam" id="PF14827"/>
    </source>
</evidence>
<keyword evidence="1" id="KW-0472">Membrane</keyword>
<reference evidence="3 4" key="1">
    <citation type="submission" date="2020-08" db="EMBL/GenBank/DDBJ databases">
        <title>Genome sequence of Thermomonas carbonis KCTC 42013T.</title>
        <authorList>
            <person name="Hyun D.-W."/>
            <person name="Bae J.-W."/>
        </authorList>
    </citation>
    <scope>NUCLEOTIDE SEQUENCE [LARGE SCALE GENOMIC DNA]</scope>
    <source>
        <strain evidence="3 4">KCTC 42013</strain>
    </source>
</reference>
<evidence type="ECO:0000313" key="4">
    <source>
        <dbReference type="Proteomes" id="UP000515804"/>
    </source>
</evidence>
<name>A0A7G9STM2_9GAMM</name>
<dbReference type="RefSeq" id="WP_187553712.1">
    <property type="nucleotide sequence ID" value="NZ_CP060719.1"/>
</dbReference>
<keyword evidence="1" id="KW-0812">Transmembrane</keyword>
<accession>A0A7G9STM2</accession>
<keyword evidence="1" id="KW-1133">Transmembrane helix</keyword>
<proteinExistence type="predicted"/>
<dbReference type="AlphaFoldDB" id="A0A7G9STM2"/>
<dbReference type="Pfam" id="PF14827">
    <property type="entry name" value="dCache_3"/>
    <property type="match status" value="1"/>
</dbReference>
<evidence type="ECO:0000256" key="1">
    <source>
        <dbReference type="SAM" id="Phobius"/>
    </source>
</evidence>
<dbReference type="SUPFAM" id="SSF103190">
    <property type="entry name" value="Sensory domain-like"/>
    <property type="match status" value="1"/>
</dbReference>
<sequence length="273" mass="29089">MRVPGIGRLSFGARIVVVLVAILVLMQLATLLIVDVAVNRDVHRQLAERIDVGEKVWRQLQRDRGQELTLAVGALASDFAFREALATGDASTVLSALLNHGQRMGADASLLLDVDGKLQTSTLDGDETAQAVALAPLLEAARTQGSSAGVVELGDKPYSLVVVPVLAPRLIGWVAMGRLFGAREARDYHSLTGLDAAIGAREAQGWRLVASSLDIESANALAQLPALPRERTRIALGEQQFHAGITPADPRTRAGSMCSCWPAWTQPCSRTSS</sequence>
<organism evidence="3 4">
    <name type="scientific">Thermomonas carbonis</name>
    <dbReference type="NCBI Taxonomy" id="1463158"/>
    <lineage>
        <taxon>Bacteria</taxon>
        <taxon>Pseudomonadati</taxon>
        <taxon>Pseudomonadota</taxon>
        <taxon>Gammaproteobacteria</taxon>
        <taxon>Lysobacterales</taxon>
        <taxon>Lysobacteraceae</taxon>
        <taxon>Thermomonas</taxon>
    </lineage>
</organism>
<protein>
    <recommendedName>
        <fullName evidence="2">Double Cache domain-containing protein</fullName>
    </recommendedName>
</protein>
<dbReference type="EMBL" id="CP060719">
    <property type="protein sequence ID" value="QNN71197.1"/>
    <property type="molecule type" value="Genomic_DNA"/>
</dbReference>
<feature type="domain" description="Double Cache" evidence="2">
    <location>
        <begin position="45"/>
        <end position="206"/>
    </location>
</feature>
<dbReference type="InterPro" id="IPR029151">
    <property type="entry name" value="Sensor-like_sf"/>
</dbReference>
<evidence type="ECO:0000313" key="3">
    <source>
        <dbReference type="EMBL" id="QNN71197.1"/>
    </source>
</evidence>
<dbReference type="InterPro" id="IPR029150">
    <property type="entry name" value="dCache_3"/>
</dbReference>
<feature type="transmembrane region" description="Helical" evidence="1">
    <location>
        <begin position="12"/>
        <end position="34"/>
    </location>
</feature>
<dbReference type="KEGG" id="tcn:H9L16_06460"/>
<keyword evidence="4" id="KW-1185">Reference proteome</keyword>